<gene>
    <name evidence="1" type="ORF">GCM10007094_41150</name>
</gene>
<protein>
    <submittedName>
        <fullName evidence="1">Uncharacterized protein</fullName>
    </submittedName>
</protein>
<evidence type="ECO:0000313" key="1">
    <source>
        <dbReference type="EMBL" id="GHB47632.1"/>
    </source>
</evidence>
<accession>A0ABQ3ENC2</accession>
<sequence length="80" mass="8732">MLGCKIHCGELLYIGLQHIHSRLHLIERVPLGNYSGRALYTSPVYSLILRSLSALVMTETEDKLIAAAAIIGESKDPVNG</sequence>
<name>A0ABQ3ENC2_9HYPH</name>
<reference evidence="2" key="1">
    <citation type="journal article" date="2019" name="Int. J. Syst. Evol. Microbiol.">
        <title>The Global Catalogue of Microorganisms (GCM) 10K type strain sequencing project: providing services to taxonomists for standard genome sequencing and annotation.</title>
        <authorList>
            <consortium name="The Broad Institute Genomics Platform"/>
            <consortium name="The Broad Institute Genome Sequencing Center for Infectious Disease"/>
            <person name="Wu L."/>
            <person name="Ma J."/>
        </authorList>
    </citation>
    <scope>NUCLEOTIDE SEQUENCE [LARGE SCALE GENOMIC DNA]</scope>
    <source>
        <strain evidence="2">KCTC 12861</strain>
    </source>
</reference>
<organism evidence="1 2">
    <name type="scientific">Pseudovibrio japonicus</name>
    <dbReference type="NCBI Taxonomy" id="366534"/>
    <lineage>
        <taxon>Bacteria</taxon>
        <taxon>Pseudomonadati</taxon>
        <taxon>Pseudomonadota</taxon>
        <taxon>Alphaproteobacteria</taxon>
        <taxon>Hyphomicrobiales</taxon>
        <taxon>Stappiaceae</taxon>
        <taxon>Pseudovibrio</taxon>
    </lineage>
</organism>
<comment type="caution">
    <text evidence="1">The sequence shown here is derived from an EMBL/GenBank/DDBJ whole genome shotgun (WGS) entry which is preliminary data.</text>
</comment>
<evidence type="ECO:0000313" key="2">
    <source>
        <dbReference type="Proteomes" id="UP000637980"/>
    </source>
</evidence>
<proteinExistence type="predicted"/>
<dbReference type="EMBL" id="BMXE01000010">
    <property type="protein sequence ID" value="GHB47632.1"/>
    <property type="molecule type" value="Genomic_DNA"/>
</dbReference>
<dbReference type="Proteomes" id="UP000637980">
    <property type="component" value="Unassembled WGS sequence"/>
</dbReference>
<keyword evidence="2" id="KW-1185">Reference proteome</keyword>